<dbReference type="SUPFAM" id="SSF54197">
    <property type="entry name" value="HIT-like"/>
    <property type="match status" value="1"/>
</dbReference>
<evidence type="ECO:0000256" key="14">
    <source>
        <dbReference type="ARBA" id="ARBA00023098"/>
    </source>
</evidence>
<dbReference type="GO" id="GO:0046342">
    <property type="term" value="P:CDP-diacylglycerol catabolic process"/>
    <property type="evidence" value="ECO:0007669"/>
    <property type="project" value="UniProtKB-UniRule"/>
</dbReference>
<comment type="caution">
    <text evidence="21">The sequence shown here is derived from an EMBL/GenBank/DDBJ whole genome shotgun (WGS) entry which is preliminary data.</text>
</comment>
<dbReference type="EC" id="3.6.1.26" evidence="6 20"/>
<dbReference type="NCBIfam" id="NF003987">
    <property type="entry name" value="PRK05471.1-6"/>
    <property type="match status" value="1"/>
</dbReference>
<dbReference type="EMBL" id="SUQN01000010">
    <property type="protein sequence ID" value="NTZ52816.1"/>
    <property type="molecule type" value="Genomic_DNA"/>
</dbReference>
<dbReference type="GO" id="GO:0005886">
    <property type="term" value="C:plasma membrane"/>
    <property type="evidence" value="ECO:0007669"/>
    <property type="project" value="UniProtKB-SubCell"/>
</dbReference>
<comment type="catalytic activity">
    <reaction evidence="1 20">
        <text>a CDP-1,2-diacyl-sn-glycerol + H2O = a 1,2-diacyl-sn-glycero-3-phosphate + CMP + 2 H(+)</text>
        <dbReference type="Rhea" id="RHEA:15221"/>
        <dbReference type="ChEBI" id="CHEBI:15377"/>
        <dbReference type="ChEBI" id="CHEBI:15378"/>
        <dbReference type="ChEBI" id="CHEBI:58332"/>
        <dbReference type="ChEBI" id="CHEBI:58608"/>
        <dbReference type="ChEBI" id="CHEBI:60377"/>
        <dbReference type="EC" id="3.6.1.26"/>
    </reaction>
</comment>
<evidence type="ECO:0000256" key="11">
    <source>
        <dbReference type="ARBA" id="ARBA00022692"/>
    </source>
</evidence>
<protein>
    <recommendedName>
        <fullName evidence="7 20">CDP-diacylglycerol pyrophosphatase</fullName>
        <ecNumber evidence="6 20">3.6.1.26</ecNumber>
    </recommendedName>
    <alternativeName>
        <fullName evidence="18 20">CDP-diacylglycerol phosphatidylhydrolase</fullName>
    </alternativeName>
    <alternativeName>
        <fullName evidence="19 20">CDP-diglyceride hydrolase</fullName>
    </alternativeName>
</protein>
<comment type="pathway">
    <text evidence="3 20">Phospholipid metabolism; CDP-diacylglycerol degradation; phosphatidate from CDP-diacylglycerol: step 1/1.</text>
</comment>
<evidence type="ECO:0000256" key="8">
    <source>
        <dbReference type="ARBA" id="ARBA00022475"/>
    </source>
</evidence>
<evidence type="ECO:0000256" key="18">
    <source>
        <dbReference type="ARBA" id="ARBA00032888"/>
    </source>
</evidence>
<accession>A0ABD6M6L3</accession>
<keyword evidence="11 20" id="KW-0812">Transmembrane</keyword>
<comment type="subcellular location">
    <subcellularLocation>
        <location evidence="2">Cell inner membrane</location>
        <topology evidence="2">Single-pass membrane protein</topology>
    </subcellularLocation>
    <subcellularLocation>
        <location evidence="20">Cell membrane</location>
        <topology evidence="20">Single-pass membrane protein</topology>
    </subcellularLocation>
</comment>
<keyword evidence="14 20" id="KW-0443">Lipid metabolism</keyword>
<evidence type="ECO:0000313" key="22">
    <source>
        <dbReference type="Proteomes" id="UP000729009"/>
    </source>
</evidence>
<evidence type="ECO:0000256" key="2">
    <source>
        <dbReference type="ARBA" id="ARBA00004377"/>
    </source>
</evidence>
<dbReference type="NCBIfam" id="NF003986">
    <property type="entry name" value="PRK05471.1-5"/>
    <property type="match status" value="1"/>
</dbReference>
<evidence type="ECO:0000256" key="12">
    <source>
        <dbReference type="ARBA" id="ARBA00022801"/>
    </source>
</evidence>
<evidence type="ECO:0000256" key="17">
    <source>
        <dbReference type="ARBA" id="ARBA00023264"/>
    </source>
</evidence>
<evidence type="ECO:0000256" key="7">
    <source>
        <dbReference type="ARBA" id="ARBA00019608"/>
    </source>
</evidence>
<evidence type="ECO:0000256" key="5">
    <source>
        <dbReference type="ARBA" id="ARBA00006435"/>
    </source>
</evidence>
<keyword evidence="10" id="KW-0997">Cell inner membrane</keyword>
<keyword evidence="16 20" id="KW-0594">Phospholipid biosynthesis</keyword>
<proteinExistence type="inferred from homology"/>
<dbReference type="AlphaFoldDB" id="A0ABD6M6L3"/>
<dbReference type="Gene3D" id="3.30.428.30">
    <property type="entry name" value="HIT family - CDH-like"/>
    <property type="match status" value="1"/>
</dbReference>
<feature type="transmembrane region" description="Helical" evidence="20">
    <location>
        <begin position="6"/>
        <end position="25"/>
    </location>
</feature>
<evidence type="ECO:0000256" key="19">
    <source>
        <dbReference type="ARBA" id="ARBA00032892"/>
    </source>
</evidence>
<dbReference type="NCBIfam" id="TIGR00672">
    <property type="entry name" value="cdh"/>
    <property type="match status" value="1"/>
</dbReference>
<evidence type="ECO:0000256" key="16">
    <source>
        <dbReference type="ARBA" id="ARBA00023209"/>
    </source>
</evidence>
<comment type="similarity">
    <text evidence="5 20">Belongs to the Cdh family.</text>
</comment>
<keyword evidence="22" id="KW-1185">Reference proteome</keyword>
<dbReference type="RefSeq" id="WP_174361469.1">
    <property type="nucleotide sequence ID" value="NZ_SUQN01000010.1"/>
</dbReference>
<dbReference type="GO" id="GO:0008715">
    <property type="term" value="F:CDP-diacylglycerol diphosphatase activity"/>
    <property type="evidence" value="ECO:0007669"/>
    <property type="project" value="UniProtKB-UniRule"/>
</dbReference>
<keyword evidence="12 20" id="KW-0378">Hydrolase</keyword>
<evidence type="ECO:0000256" key="3">
    <source>
        <dbReference type="ARBA" id="ARBA00004927"/>
    </source>
</evidence>
<reference evidence="21 22" key="1">
    <citation type="submission" date="2019-05" db="EMBL/GenBank/DDBJ databases">
        <title>Draft genomes of bacterial isolates retrieved from different Forrest soils.</title>
        <authorList>
            <person name="Soares-Castro P."/>
            <person name="Santos P.M."/>
        </authorList>
    </citation>
    <scope>NUCLEOTIDE SEQUENCE [LARGE SCALE GENOMIC DNA]</scope>
    <source>
        <strain evidence="21 22">UMG736</strain>
    </source>
</reference>
<dbReference type="PIRSF" id="PIRSF001273">
    <property type="entry name" value="CDH"/>
    <property type="match status" value="1"/>
</dbReference>
<dbReference type="Proteomes" id="UP000729009">
    <property type="component" value="Unassembled WGS sequence"/>
</dbReference>
<evidence type="ECO:0000256" key="20">
    <source>
        <dbReference type="HAMAP-Rule" id="MF_00319"/>
    </source>
</evidence>
<evidence type="ECO:0000256" key="1">
    <source>
        <dbReference type="ARBA" id="ARBA00001007"/>
    </source>
</evidence>
<evidence type="ECO:0000256" key="9">
    <source>
        <dbReference type="ARBA" id="ARBA00022516"/>
    </source>
</evidence>
<evidence type="ECO:0000256" key="10">
    <source>
        <dbReference type="ARBA" id="ARBA00022519"/>
    </source>
</evidence>
<evidence type="ECO:0000256" key="4">
    <source>
        <dbReference type="ARBA" id="ARBA00005189"/>
    </source>
</evidence>
<dbReference type="InterPro" id="IPR003763">
    <property type="entry name" value="CDP-diacylglyc_Pase"/>
</dbReference>
<comment type="pathway">
    <text evidence="4">Lipid metabolism.</text>
</comment>
<dbReference type="InterPro" id="IPR015993">
    <property type="entry name" value="CDP-diacylglyc_Pase_proteobac"/>
</dbReference>
<keyword evidence="8 20" id="KW-1003">Cell membrane</keyword>
<keyword evidence="9 20" id="KW-0444">Lipid biosynthesis</keyword>
<keyword evidence="13 20" id="KW-1133">Transmembrane helix</keyword>
<keyword evidence="17 20" id="KW-1208">Phospholipid metabolism</keyword>
<name>A0ABD6M6L3_9ENTR</name>
<dbReference type="HAMAP" id="MF_00319">
    <property type="entry name" value="Cdh"/>
    <property type="match status" value="1"/>
</dbReference>
<evidence type="ECO:0000256" key="15">
    <source>
        <dbReference type="ARBA" id="ARBA00023136"/>
    </source>
</evidence>
<evidence type="ECO:0000313" key="21">
    <source>
        <dbReference type="EMBL" id="NTZ52816.1"/>
    </source>
</evidence>
<evidence type="ECO:0000256" key="13">
    <source>
        <dbReference type="ARBA" id="ARBA00022989"/>
    </source>
</evidence>
<sequence length="253" mass="28632">MKKAGYFLLVVMIIAAAAGIGYWKLNGNPDALRQIVLEQCLPNQLQRHNPAPCAEVKPDAGYVVFKDRNGPLQYLLMPTYRINGTESPLLLQSGTPNFFWLAWQARGFMSQKYGQEIPDKAVSLTINSPSGRTQNHFHIHISCLRPDVRTQLDDNMAKISTRWLPLPGGLRGHEYLARRVTENELAQRSPFMMLAEEVPDARDHMGRYALAMVRQSDESFVLLATQRDLLSLNLASAEEIQDHDCNLLHYSEN</sequence>
<gene>
    <name evidence="20" type="primary">cdh</name>
    <name evidence="21" type="ORF">FCH32_21330</name>
</gene>
<keyword evidence="15 20" id="KW-0472">Membrane</keyword>
<organism evidence="21 22">
    <name type="scientific">Citrobacter gillenii</name>
    <dbReference type="NCBI Taxonomy" id="67828"/>
    <lineage>
        <taxon>Bacteria</taxon>
        <taxon>Pseudomonadati</taxon>
        <taxon>Pseudomonadota</taxon>
        <taxon>Gammaproteobacteria</taxon>
        <taxon>Enterobacterales</taxon>
        <taxon>Enterobacteriaceae</taxon>
        <taxon>Citrobacter</taxon>
        <taxon>Citrobacter freundii complex</taxon>
    </lineage>
</organism>
<dbReference type="Pfam" id="PF02611">
    <property type="entry name" value="CDH"/>
    <property type="match status" value="1"/>
</dbReference>
<dbReference type="GO" id="GO:0008654">
    <property type="term" value="P:phospholipid biosynthetic process"/>
    <property type="evidence" value="ECO:0007669"/>
    <property type="project" value="UniProtKB-KW"/>
</dbReference>
<dbReference type="InterPro" id="IPR036265">
    <property type="entry name" value="HIT-like_sf"/>
</dbReference>
<evidence type="ECO:0000256" key="6">
    <source>
        <dbReference type="ARBA" id="ARBA00012375"/>
    </source>
</evidence>